<dbReference type="Pfam" id="PF00293">
    <property type="entry name" value="NUDIX"/>
    <property type="match status" value="1"/>
</dbReference>
<dbReference type="PROSITE" id="PS00893">
    <property type="entry name" value="NUDIX_BOX"/>
    <property type="match status" value="1"/>
</dbReference>
<name>A0A1H6DQA2_9ACTN</name>
<dbReference type="RefSeq" id="WP_235032473.1">
    <property type="nucleotide sequence ID" value="NZ_FNVU01000018.1"/>
</dbReference>
<accession>A0A1H6DQA2</accession>
<proteinExistence type="predicted"/>
<keyword evidence="5" id="KW-1185">Reference proteome</keyword>
<feature type="region of interest" description="Disordered" evidence="2">
    <location>
        <begin position="1"/>
        <end position="20"/>
    </location>
</feature>
<dbReference type="Proteomes" id="UP000236754">
    <property type="component" value="Unassembled WGS sequence"/>
</dbReference>
<reference evidence="4 5" key="1">
    <citation type="submission" date="2016-10" db="EMBL/GenBank/DDBJ databases">
        <authorList>
            <person name="de Groot N.N."/>
        </authorList>
    </citation>
    <scope>NUCLEOTIDE SEQUENCE [LARGE SCALE GENOMIC DNA]</scope>
    <source>
        <strain evidence="4 5">CGMCC 4.2023</strain>
    </source>
</reference>
<evidence type="ECO:0000313" key="4">
    <source>
        <dbReference type="EMBL" id="SEG87294.1"/>
    </source>
</evidence>
<dbReference type="GO" id="GO:0016787">
    <property type="term" value="F:hydrolase activity"/>
    <property type="evidence" value="ECO:0007669"/>
    <property type="project" value="UniProtKB-KW"/>
</dbReference>
<keyword evidence="1" id="KW-0378">Hydrolase</keyword>
<dbReference type="InterPro" id="IPR015797">
    <property type="entry name" value="NUDIX_hydrolase-like_dom_sf"/>
</dbReference>
<feature type="domain" description="Nudix hydrolase" evidence="3">
    <location>
        <begin position="133"/>
        <end position="267"/>
    </location>
</feature>
<organism evidence="4 5">
    <name type="scientific">Actinacidiphila yanglinensis</name>
    <dbReference type="NCBI Taxonomy" id="310779"/>
    <lineage>
        <taxon>Bacteria</taxon>
        <taxon>Bacillati</taxon>
        <taxon>Actinomycetota</taxon>
        <taxon>Actinomycetes</taxon>
        <taxon>Kitasatosporales</taxon>
        <taxon>Streptomycetaceae</taxon>
        <taxon>Actinacidiphila</taxon>
    </lineage>
</organism>
<dbReference type="EMBL" id="FNVU01000018">
    <property type="protein sequence ID" value="SEG87294.1"/>
    <property type="molecule type" value="Genomic_DNA"/>
</dbReference>
<dbReference type="InterPro" id="IPR000086">
    <property type="entry name" value="NUDIX_hydrolase_dom"/>
</dbReference>
<gene>
    <name evidence="4" type="ORF">SAMN05216223_11872</name>
</gene>
<dbReference type="InterPro" id="IPR020084">
    <property type="entry name" value="NUDIX_hydrolase_CS"/>
</dbReference>
<dbReference type="InterPro" id="IPR015947">
    <property type="entry name" value="PUA-like_sf"/>
</dbReference>
<dbReference type="AlphaFoldDB" id="A0A1H6DQA2"/>
<protein>
    <submittedName>
        <fullName evidence="4">ASC-1 homology (ASCH) domain-containing protein</fullName>
    </submittedName>
</protein>
<dbReference type="Gene3D" id="3.90.79.10">
    <property type="entry name" value="Nucleoside Triphosphate Pyrophosphohydrolase"/>
    <property type="match status" value="1"/>
</dbReference>
<dbReference type="SUPFAM" id="SSF88697">
    <property type="entry name" value="PUA domain-like"/>
    <property type="match status" value="1"/>
</dbReference>
<evidence type="ECO:0000256" key="1">
    <source>
        <dbReference type="ARBA" id="ARBA00022801"/>
    </source>
</evidence>
<evidence type="ECO:0000256" key="2">
    <source>
        <dbReference type="SAM" id="MobiDB-lite"/>
    </source>
</evidence>
<dbReference type="Gene3D" id="2.30.130.30">
    <property type="entry name" value="Hypothetical protein"/>
    <property type="match status" value="1"/>
</dbReference>
<evidence type="ECO:0000313" key="5">
    <source>
        <dbReference type="Proteomes" id="UP000236754"/>
    </source>
</evidence>
<sequence length="282" mass="31288">MPREHHLHLSSRSYDQVESGRKTVEIRVGTPEERAVEAGEVIVFHDTGGGREVDVVVDRVSAHGSFDALVDAYDPRRIDPDAAARAELLDTLRILFPPAKEQLGLLAFEFGHRPGRAGRPMPMTPAAYVWTVRQHTAYGCLYVRDEHDRPVQLRSVYGSRQWQFPGGNTDTGEDPLGTARREAVEETGLALGLGRPRLLLTHYLHPGPEWPVGKIGFVFDGGTLTAEQLARIRLDPGEHDLWAVHTLAEWRGLMGDGPFARLQAVERARTEQAPEYLVTGPA</sequence>
<dbReference type="SUPFAM" id="SSF55811">
    <property type="entry name" value="Nudix"/>
    <property type="match status" value="1"/>
</dbReference>
<dbReference type="PROSITE" id="PS51462">
    <property type="entry name" value="NUDIX"/>
    <property type="match status" value="1"/>
</dbReference>
<evidence type="ECO:0000259" key="3">
    <source>
        <dbReference type="PROSITE" id="PS51462"/>
    </source>
</evidence>